<evidence type="ECO:0000256" key="1">
    <source>
        <dbReference type="SAM" id="MobiDB-lite"/>
    </source>
</evidence>
<accession>A0A0J9U0X2</accession>
<dbReference type="EMBL" id="KQ235252">
    <property type="protein sequence ID" value="KNA01582.1"/>
    <property type="molecule type" value="Genomic_DNA"/>
</dbReference>
<feature type="compositionally biased region" description="Basic and acidic residues" evidence="1">
    <location>
        <begin position="105"/>
        <end position="127"/>
    </location>
</feature>
<dbReference type="Proteomes" id="UP000053239">
    <property type="component" value="Unassembled WGS sequence"/>
</dbReference>
<proteinExistence type="predicted"/>
<name>A0A0J9U0X2_PLAVI</name>
<organism evidence="2 3">
    <name type="scientific">Plasmodium vivax North Korean</name>
    <dbReference type="NCBI Taxonomy" id="1035514"/>
    <lineage>
        <taxon>Eukaryota</taxon>
        <taxon>Sar</taxon>
        <taxon>Alveolata</taxon>
        <taxon>Apicomplexa</taxon>
        <taxon>Aconoidasida</taxon>
        <taxon>Haemosporida</taxon>
        <taxon>Plasmodiidae</taxon>
        <taxon>Plasmodium</taxon>
        <taxon>Plasmodium (Plasmodium)</taxon>
    </lineage>
</organism>
<feature type="region of interest" description="Disordered" evidence="1">
    <location>
        <begin position="105"/>
        <end position="133"/>
    </location>
</feature>
<gene>
    <name evidence="2" type="ORF">PVNG_06610</name>
</gene>
<evidence type="ECO:0000313" key="3">
    <source>
        <dbReference type="Proteomes" id="UP000053239"/>
    </source>
</evidence>
<protein>
    <submittedName>
        <fullName evidence="2">Uncharacterized protein</fullName>
    </submittedName>
</protein>
<reference evidence="2 3" key="1">
    <citation type="submission" date="2011-09" db="EMBL/GenBank/DDBJ databases">
        <title>The Genome Sequence of Plasmodium vivax North Korean.</title>
        <authorList>
            <consortium name="The Broad Institute Genome Sequencing Platform"/>
            <consortium name="The Broad Institute Genome Sequencing Center for Infectious Disease"/>
            <person name="Neafsey D."/>
            <person name="Carlton J."/>
            <person name="Barnwell J."/>
            <person name="Collins W."/>
            <person name="Escalante A."/>
            <person name="Mullikin J."/>
            <person name="Saul A."/>
            <person name="Guigo R."/>
            <person name="Camara F."/>
            <person name="Young S.K."/>
            <person name="Zeng Q."/>
            <person name="Gargeya S."/>
            <person name="Fitzgerald M."/>
            <person name="Haas B."/>
            <person name="Abouelleil A."/>
            <person name="Alvarado L."/>
            <person name="Arachchi H.M."/>
            <person name="Berlin A."/>
            <person name="Brown A."/>
            <person name="Chapman S.B."/>
            <person name="Chen Z."/>
            <person name="Dunbar C."/>
            <person name="Freedman E."/>
            <person name="Gearin G."/>
            <person name="Gellesch M."/>
            <person name="Goldberg J."/>
            <person name="Griggs A."/>
            <person name="Gujja S."/>
            <person name="Heiman D."/>
            <person name="Howarth C."/>
            <person name="Larson L."/>
            <person name="Lui A."/>
            <person name="MacDonald P.J.P."/>
            <person name="Montmayeur A."/>
            <person name="Murphy C."/>
            <person name="Neiman D."/>
            <person name="Pearson M."/>
            <person name="Priest M."/>
            <person name="Roberts A."/>
            <person name="Saif S."/>
            <person name="Shea T."/>
            <person name="Shenoy N."/>
            <person name="Sisk P."/>
            <person name="Stolte C."/>
            <person name="Sykes S."/>
            <person name="Wortman J."/>
            <person name="Nusbaum C."/>
            <person name="Birren B."/>
        </authorList>
    </citation>
    <scope>NUCLEOTIDE SEQUENCE [LARGE SCALE GENOMIC DNA]</scope>
    <source>
        <strain evidence="2 3">North Korean</strain>
    </source>
</reference>
<evidence type="ECO:0000313" key="2">
    <source>
        <dbReference type="EMBL" id="KNA01582.1"/>
    </source>
</evidence>
<sequence length="303" mass="35467">MEEDVYIGMKFLYEYYQLYDEISSGYFWITYNHCENLSTKIFNYNHSIEVYYDKNRDLYNKISPYAKLIEEMIKQSPKKCDGNLTFRIPPKFLKDEEIRLQKEEAEKQKIQQEADRKRIQEEEDRKRTQQIQQELESRKIMQPVTTNYGVQREGLHEAEPQLLAQFGHSRETENLESQQPSRALRYRWRLDNSGRLEHLKEQVSGQPYEDQLDTGVLKPENEDTNTDGSLLKSLKLPSAITEVLGSVDPVPVVGVSGGMGALFLLFREEEDAFIEFPVVSMDHSQEDFQDMKIMMVGILDIAQ</sequence>
<dbReference type="AlphaFoldDB" id="A0A0J9U0X2"/>